<organism evidence="1 2">
    <name type="scientific">Forsythia ovata</name>
    <dbReference type="NCBI Taxonomy" id="205694"/>
    <lineage>
        <taxon>Eukaryota</taxon>
        <taxon>Viridiplantae</taxon>
        <taxon>Streptophyta</taxon>
        <taxon>Embryophyta</taxon>
        <taxon>Tracheophyta</taxon>
        <taxon>Spermatophyta</taxon>
        <taxon>Magnoliopsida</taxon>
        <taxon>eudicotyledons</taxon>
        <taxon>Gunneridae</taxon>
        <taxon>Pentapetalae</taxon>
        <taxon>asterids</taxon>
        <taxon>lamiids</taxon>
        <taxon>Lamiales</taxon>
        <taxon>Oleaceae</taxon>
        <taxon>Forsythieae</taxon>
        <taxon>Forsythia</taxon>
    </lineage>
</organism>
<dbReference type="Proteomes" id="UP001604277">
    <property type="component" value="Unassembled WGS sequence"/>
</dbReference>
<proteinExistence type="predicted"/>
<evidence type="ECO:0000313" key="1">
    <source>
        <dbReference type="EMBL" id="KAL2552771.1"/>
    </source>
</evidence>
<dbReference type="CDD" id="cd06257">
    <property type="entry name" value="DnaJ"/>
    <property type="match status" value="1"/>
</dbReference>
<evidence type="ECO:0000313" key="2">
    <source>
        <dbReference type="Proteomes" id="UP001604277"/>
    </source>
</evidence>
<protein>
    <submittedName>
        <fullName evidence="1">Chaperone J-domain superfamily</fullName>
    </submittedName>
</protein>
<dbReference type="InterPro" id="IPR001623">
    <property type="entry name" value="DnaJ_domain"/>
</dbReference>
<gene>
    <name evidence="1" type="ORF">Fot_06390</name>
</gene>
<keyword evidence="2" id="KW-1185">Reference proteome</keyword>
<accession>A0ABD1WT63</accession>
<reference evidence="2" key="1">
    <citation type="submission" date="2024-07" db="EMBL/GenBank/DDBJ databases">
        <title>Two chromosome-level genome assemblies of Korean endemic species Abeliophyllum distichum and Forsythia ovata (Oleaceae).</title>
        <authorList>
            <person name="Jang H."/>
        </authorList>
    </citation>
    <scope>NUCLEOTIDE SEQUENCE [LARGE SCALE GENOMIC DNA]</scope>
</reference>
<comment type="caution">
    <text evidence="1">The sequence shown here is derived from an EMBL/GenBank/DDBJ whole genome shotgun (WGS) entry which is preliminary data.</text>
</comment>
<name>A0ABD1WT63_9LAMI</name>
<dbReference type="SUPFAM" id="SSF46565">
    <property type="entry name" value="Chaperone J-domain"/>
    <property type="match status" value="1"/>
</dbReference>
<dbReference type="EMBL" id="JBFOLJ010000002">
    <property type="protein sequence ID" value="KAL2552771.1"/>
    <property type="molecule type" value="Genomic_DNA"/>
</dbReference>
<dbReference type="InterPro" id="IPR036869">
    <property type="entry name" value="J_dom_sf"/>
</dbReference>
<sequence length="190" mass="20539">MEAMEAAAGDGCCASRVAGSCWFGCLKPSIFPIKSLASDSEVKEAYMRLSILYHLDKNPDPAGGGSYHPVRGKDHGEDRWFLGARKHAFSLLISQTYRSDSNKVLGNNDTTSRREVSEIGECVGREDAGEFGEDGDGIEDEEMFSIFTEKVLPSGGETPPSALCLEFSRTTPARSRLYATAAGPMTLCRG</sequence>
<dbReference type="AlphaFoldDB" id="A0ABD1WT63"/>